<dbReference type="Proteomes" id="UP001307849">
    <property type="component" value="Unassembled WGS sequence"/>
</dbReference>
<feature type="region of interest" description="Disordered" evidence="2">
    <location>
        <begin position="1"/>
        <end position="83"/>
    </location>
</feature>
<comment type="caution">
    <text evidence="3">The sequence shown here is derived from an EMBL/GenBank/DDBJ whole genome shotgun (WGS) entry which is preliminary data.</text>
</comment>
<organism evidence="3 4">
    <name type="scientific">Arthrobotrys conoides</name>
    <dbReference type="NCBI Taxonomy" id="74498"/>
    <lineage>
        <taxon>Eukaryota</taxon>
        <taxon>Fungi</taxon>
        <taxon>Dikarya</taxon>
        <taxon>Ascomycota</taxon>
        <taxon>Pezizomycotina</taxon>
        <taxon>Orbiliomycetes</taxon>
        <taxon>Orbiliales</taxon>
        <taxon>Orbiliaceae</taxon>
        <taxon>Arthrobotrys</taxon>
    </lineage>
</organism>
<feature type="coiled-coil region" evidence="1">
    <location>
        <begin position="122"/>
        <end position="156"/>
    </location>
</feature>
<name>A0AAN8NMX6_9PEZI</name>
<evidence type="ECO:0000256" key="1">
    <source>
        <dbReference type="SAM" id="Coils"/>
    </source>
</evidence>
<feature type="compositionally biased region" description="Polar residues" evidence="2">
    <location>
        <begin position="69"/>
        <end position="83"/>
    </location>
</feature>
<keyword evidence="4" id="KW-1185">Reference proteome</keyword>
<sequence length="242" mass="27186">MSAAYNIAAPAPQARPESIISDVSDDGPDTAQQKSSRDYVPSLSSDQSYGYQRRAVSPTDEYSRDANQKYVSPSQASENGDTSLSEVAEAYRNHAMISGGPDRGGRRTPRAYERGEVTSDVIEGLQDEIERLRILLDQEQAKREELKAQFSRWKDAIAHNTKAYIKNSQVNLHKNHMRIYPLLNDEGDYPDMVVFPTTVGAMMKMNEAHLTRLVVFYGLQSDPGMDYYAKYCALRDHLGIEP</sequence>
<dbReference type="EMBL" id="JAVHJM010000003">
    <property type="protein sequence ID" value="KAK6517115.1"/>
    <property type="molecule type" value="Genomic_DNA"/>
</dbReference>
<dbReference type="AlphaFoldDB" id="A0AAN8NMX6"/>
<proteinExistence type="predicted"/>
<dbReference type="InterPro" id="IPR012917">
    <property type="entry name" value="DUF3294"/>
</dbReference>
<evidence type="ECO:0000313" key="4">
    <source>
        <dbReference type="Proteomes" id="UP001307849"/>
    </source>
</evidence>
<feature type="compositionally biased region" description="Low complexity" evidence="2">
    <location>
        <begin position="1"/>
        <end position="14"/>
    </location>
</feature>
<evidence type="ECO:0000313" key="3">
    <source>
        <dbReference type="EMBL" id="KAK6517115.1"/>
    </source>
</evidence>
<evidence type="ECO:0000256" key="2">
    <source>
        <dbReference type="SAM" id="MobiDB-lite"/>
    </source>
</evidence>
<dbReference type="Pfam" id="PF07957">
    <property type="entry name" value="DUF3294"/>
    <property type="match status" value="1"/>
</dbReference>
<keyword evidence="1" id="KW-0175">Coiled coil</keyword>
<reference evidence="3 4" key="1">
    <citation type="submission" date="2019-10" db="EMBL/GenBank/DDBJ databases">
        <authorList>
            <person name="Palmer J.M."/>
        </authorList>
    </citation>
    <scope>NUCLEOTIDE SEQUENCE [LARGE SCALE GENOMIC DNA]</scope>
    <source>
        <strain evidence="3 4">TWF506</strain>
    </source>
</reference>
<gene>
    <name evidence="3" type="ORF">TWF506_006993</name>
</gene>
<protein>
    <submittedName>
        <fullName evidence="3">Uncharacterized protein</fullName>
    </submittedName>
</protein>
<accession>A0AAN8NMX6</accession>